<dbReference type="InterPro" id="IPR004276">
    <property type="entry name" value="GlycoTrans_28_N"/>
</dbReference>
<evidence type="ECO:0000256" key="2">
    <source>
        <dbReference type="ARBA" id="ARBA00022679"/>
    </source>
</evidence>
<dbReference type="EMBL" id="JACQAY010000188">
    <property type="protein sequence ID" value="MBI3539796.1"/>
    <property type="molecule type" value="Genomic_DNA"/>
</dbReference>
<dbReference type="Gene3D" id="3.40.50.2000">
    <property type="entry name" value="Glycogen Phosphorylase B"/>
    <property type="match status" value="1"/>
</dbReference>
<dbReference type="PANTHER" id="PTHR21015:SF22">
    <property type="entry name" value="GLYCOSYLTRANSFERASE"/>
    <property type="match status" value="1"/>
</dbReference>
<dbReference type="GO" id="GO:0016758">
    <property type="term" value="F:hexosyltransferase activity"/>
    <property type="evidence" value="ECO:0007669"/>
    <property type="project" value="InterPro"/>
</dbReference>
<sequence>MKIMIAGGGTGGHVYPGIAVAEELMRIRPRAEVVFVGGKRGLEAQAVPENGFRIRYIMTRGFPRRAWWRWPAA</sequence>
<keyword evidence="2" id="KW-0808">Transferase</keyword>
<reference evidence="4" key="1">
    <citation type="submission" date="2020-07" db="EMBL/GenBank/DDBJ databases">
        <title>Huge and variable diversity of episymbiotic CPR bacteria and DPANN archaea in groundwater ecosystems.</title>
        <authorList>
            <person name="He C.Y."/>
            <person name="Keren R."/>
            <person name="Whittaker M."/>
            <person name="Farag I.F."/>
            <person name="Doudna J."/>
            <person name="Cate J.H.D."/>
            <person name="Banfield J.F."/>
        </authorList>
    </citation>
    <scope>NUCLEOTIDE SEQUENCE</scope>
    <source>
        <strain evidence="4">NC_groundwater_928_Pr1_S-0.2um_72_17</strain>
    </source>
</reference>
<gene>
    <name evidence="4" type="ORF">HY076_05945</name>
</gene>
<proteinExistence type="predicted"/>
<dbReference type="GO" id="GO:0005975">
    <property type="term" value="P:carbohydrate metabolic process"/>
    <property type="evidence" value="ECO:0007669"/>
    <property type="project" value="InterPro"/>
</dbReference>
<dbReference type="GO" id="GO:1901137">
    <property type="term" value="P:carbohydrate derivative biosynthetic process"/>
    <property type="evidence" value="ECO:0007669"/>
    <property type="project" value="UniProtKB-ARBA"/>
</dbReference>
<accession>A0A9D6QK34</accession>
<dbReference type="PANTHER" id="PTHR21015">
    <property type="entry name" value="UDP-N-ACETYLGLUCOSAMINE--N-ACETYLMURAMYL-(PENTAPEPTIDE) PYROPHOSPHORYL-UNDECAPRENOL N-ACETYLGLUCOSAMINE TRANSFERASE 1"/>
    <property type="match status" value="1"/>
</dbReference>
<evidence type="ECO:0000313" key="4">
    <source>
        <dbReference type="EMBL" id="MBI3539796.1"/>
    </source>
</evidence>
<protein>
    <submittedName>
        <fullName evidence="4">Glycosyltransferase</fullName>
    </submittedName>
</protein>
<organism evidence="4 5">
    <name type="scientific">Eiseniibacteriota bacterium</name>
    <dbReference type="NCBI Taxonomy" id="2212470"/>
    <lineage>
        <taxon>Bacteria</taxon>
        <taxon>Candidatus Eiseniibacteriota</taxon>
    </lineage>
</organism>
<dbReference type="Pfam" id="PF03033">
    <property type="entry name" value="Glyco_transf_28"/>
    <property type="match status" value="1"/>
</dbReference>
<dbReference type="SUPFAM" id="SSF53756">
    <property type="entry name" value="UDP-Glycosyltransferase/glycogen phosphorylase"/>
    <property type="match status" value="1"/>
</dbReference>
<feature type="domain" description="Glycosyltransferase family 28 N-terminal" evidence="3">
    <location>
        <begin position="3"/>
        <end position="66"/>
    </location>
</feature>
<evidence type="ECO:0000259" key="3">
    <source>
        <dbReference type="Pfam" id="PF03033"/>
    </source>
</evidence>
<evidence type="ECO:0000256" key="1">
    <source>
        <dbReference type="ARBA" id="ARBA00022676"/>
    </source>
</evidence>
<dbReference type="AlphaFoldDB" id="A0A9D6QK34"/>
<comment type="caution">
    <text evidence="4">The sequence shown here is derived from an EMBL/GenBank/DDBJ whole genome shotgun (WGS) entry which is preliminary data.</text>
</comment>
<name>A0A9D6QK34_UNCEI</name>
<evidence type="ECO:0000313" key="5">
    <source>
        <dbReference type="Proteomes" id="UP000807850"/>
    </source>
</evidence>
<feature type="non-terminal residue" evidence="4">
    <location>
        <position position="73"/>
    </location>
</feature>
<dbReference type="Proteomes" id="UP000807850">
    <property type="component" value="Unassembled WGS sequence"/>
</dbReference>
<keyword evidence="1" id="KW-0328">Glycosyltransferase</keyword>